<dbReference type="Proteomes" id="UP000709959">
    <property type="component" value="Unassembled WGS sequence"/>
</dbReference>
<feature type="compositionally biased region" description="Basic and acidic residues" evidence="8">
    <location>
        <begin position="17"/>
        <end position="27"/>
    </location>
</feature>
<evidence type="ECO:0000256" key="1">
    <source>
        <dbReference type="ARBA" id="ARBA00001849"/>
    </source>
</evidence>
<evidence type="ECO:0000256" key="4">
    <source>
        <dbReference type="ARBA" id="ARBA00022801"/>
    </source>
</evidence>
<evidence type="ECO:0000313" key="11">
    <source>
        <dbReference type="Proteomes" id="UP000709959"/>
    </source>
</evidence>
<sequence>MTRRSTPRIPVRSPARTPDRRISKEAPRPMASGLRPYETFEATFLGHPEGAGGFLRILGAPKGPRMDLLVDWRDAQGAIHGDRVVAEVNGEGWDGRLKARVLEIKGRGDVPLPGTLQKQPWGWRVVPLEPRLAQIIAVPPTELAEDGELVSVKLDADPEAKQLRGTVVARLGKKTDLKIENKLTAALFNLRTEFPDAVMRELAPFPTSIPLEWIQGREDLRENLTCTVDPPTAKDFDDAISLEALPRSEGGGWLLGVHIADVSHYVAEGGPLDEEARLRGTSVYFPDEAIPMIPERLSGDLCSLREGVDRLTMTAWMTISPELEVVETRLSESVIRSAKRLTYDEVKEACIDLSKRKRAELGEPLCGLLDEALVLSRQLTQVRLGRGAMNLDTEEAEFIFDEDGRPIDARRYPRHDAHRMIEEFMLLANETVARFFTRKKIPAIYRIHDEPDALKLEIFAEVARTFGLLKPKETPTPEHLNAMLDKIRGGPLEAMINTLLLRSLKKAEYNVDNIGHSGLALQDYLHFTSPIRRYPDLIVHRLLRKVLRGQRLPEGLFSQLAVLAKGASDCEQKATEAERENDKWKACLLMKARIGQRFKGRIQGFSAKVMFVTLESPFVEVGVPLVALGGNFWVDEHRTKAIGQRGMVVLTIGDAVEVEITTVDEDLRRISAWVTEAKAQDAHGKVLQFVPTLAAPAVLREGDLEKPRRGGRARSDEPRARRDTATQQRPPKKARVTAGKTREASPKPPKGSVRGTGKRKGR</sequence>
<dbReference type="InterPro" id="IPR011805">
    <property type="entry name" value="RNase_R"/>
</dbReference>
<dbReference type="PANTHER" id="PTHR23355:SF9">
    <property type="entry name" value="DIS3-LIKE EXONUCLEASE 2"/>
    <property type="match status" value="1"/>
</dbReference>
<keyword evidence="4 7" id="KW-0378">Hydrolase</keyword>
<dbReference type="PANTHER" id="PTHR23355">
    <property type="entry name" value="RIBONUCLEASE"/>
    <property type="match status" value="1"/>
</dbReference>
<proteinExistence type="inferred from homology"/>
<feature type="compositionally biased region" description="Basic and acidic residues" evidence="8">
    <location>
        <begin position="700"/>
        <end position="724"/>
    </location>
</feature>
<keyword evidence="2 7" id="KW-0963">Cytoplasm</keyword>
<dbReference type="InterPro" id="IPR001900">
    <property type="entry name" value="RNase_II/R"/>
</dbReference>
<dbReference type="PROSITE" id="PS50126">
    <property type="entry name" value="S1"/>
    <property type="match status" value="1"/>
</dbReference>
<comment type="function">
    <text evidence="7">3'-5' exoribonuclease that releases 5'-nucleoside monophosphates and is involved in maturation of structured RNAs.</text>
</comment>
<dbReference type="GO" id="GO:0006402">
    <property type="term" value="P:mRNA catabolic process"/>
    <property type="evidence" value="ECO:0007669"/>
    <property type="project" value="TreeGrafter"/>
</dbReference>
<name>A0A936F2J2_9BACT</name>
<dbReference type="Pfam" id="PF17876">
    <property type="entry name" value="CSD2"/>
    <property type="match status" value="1"/>
</dbReference>
<dbReference type="GO" id="GO:0008859">
    <property type="term" value="F:exoribonuclease II activity"/>
    <property type="evidence" value="ECO:0007669"/>
    <property type="project" value="UniProtKB-UniRule"/>
</dbReference>
<evidence type="ECO:0000256" key="6">
    <source>
        <dbReference type="ARBA" id="ARBA00022884"/>
    </source>
</evidence>
<dbReference type="SUPFAM" id="SSF50249">
    <property type="entry name" value="Nucleic acid-binding proteins"/>
    <property type="match status" value="2"/>
</dbReference>
<dbReference type="AlphaFoldDB" id="A0A936F2J2"/>
<comment type="subcellular location">
    <subcellularLocation>
        <location evidence="7">Cytoplasm</location>
    </subcellularLocation>
</comment>
<reference evidence="10 11" key="1">
    <citation type="submission" date="2020-10" db="EMBL/GenBank/DDBJ databases">
        <title>Connecting structure to function with the recovery of over 1000 high-quality activated sludge metagenome-assembled genomes encoding full-length rRNA genes using long-read sequencing.</title>
        <authorList>
            <person name="Singleton C.M."/>
            <person name="Petriglieri F."/>
            <person name="Kristensen J.M."/>
            <person name="Kirkegaard R.H."/>
            <person name="Michaelsen T.Y."/>
            <person name="Andersen M.H."/>
            <person name="Karst S.M."/>
            <person name="Dueholm M.S."/>
            <person name="Nielsen P.H."/>
            <person name="Albertsen M."/>
        </authorList>
    </citation>
    <scope>NUCLEOTIDE SEQUENCE [LARGE SCALE GENOMIC DNA]</scope>
    <source>
        <strain evidence="10">OdNE_18-Q3-R46-58_MAXAC.008</strain>
    </source>
</reference>
<keyword evidence="3 7" id="KW-0540">Nuclease</keyword>
<evidence type="ECO:0000313" key="10">
    <source>
        <dbReference type="EMBL" id="MBK8572954.1"/>
    </source>
</evidence>
<dbReference type="InterPro" id="IPR050180">
    <property type="entry name" value="RNR_Ribonuclease"/>
</dbReference>
<organism evidence="10 11">
    <name type="scientific">Candidatus Geothrix odensensis</name>
    <dbReference type="NCBI Taxonomy" id="2954440"/>
    <lineage>
        <taxon>Bacteria</taxon>
        <taxon>Pseudomonadati</taxon>
        <taxon>Acidobacteriota</taxon>
        <taxon>Holophagae</taxon>
        <taxon>Holophagales</taxon>
        <taxon>Holophagaceae</taxon>
        <taxon>Geothrix</taxon>
    </lineage>
</organism>
<dbReference type="InterPro" id="IPR003029">
    <property type="entry name" value="S1_domain"/>
</dbReference>
<dbReference type="InterPro" id="IPR004476">
    <property type="entry name" value="RNase_II/RNase_R"/>
</dbReference>
<evidence type="ECO:0000256" key="5">
    <source>
        <dbReference type="ARBA" id="ARBA00022839"/>
    </source>
</evidence>
<dbReference type="Pfam" id="PF00773">
    <property type="entry name" value="RNB"/>
    <property type="match status" value="1"/>
</dbReference>
<dbReference type="GO" id="GO:0005829">
    <property type="term" value="C:cytosol"/>
    <property type="evidence" value="ECO:0007669"/>
    <property type="project" value="TreeGrafter"/>
</dbReference>
<dbReference type="InterPro" id="IPR012340">
    <property type="entry name" value="NA-bd_OB-fold"/>
</dbReference>
<feature type="region of interest" description="Disordered" evidence="8">
    <location>
        <begin position="1"/>
        <end position="33"/>
    </location>
</feature>
<evidence type="ECO:0000256" key="7">
    <source>
        <dbReference type="HAMAP-Rule" id="MF_01895"/>
    </source>
</evidence>
<dbReference type="SMART" id="SM00955">
    <property type="entry name" value="RNB"/>
    <property type="match status" value="1"/>
</dbReference>
<feature type="domain" description="S1 motif" evidence="9">
    <location>
        <begin position="595"/>
        <end position="675"/>
    </location>
</feature>
<dbReference type="GO" id="GO:0003723">
    <property type="term" value="F:RNA binding"/>
    <property type="evidence" value="ECO:0007669"/>
    <property type="project" value="UniProtKB-UniRule"/>
</dbReference>
<evidence type="ECO:0000256" key="8">
    <source>
        <dbReference type="SAM" id="MobiDB-lite"/>
    </source>
</evidence>
<comment type="catalytic activity">
    <reaction evidence="1 7">
        <text>Exonucleolytic cleavage in the 3'- to 5'-direction to yield nucleoside 5'-phosphates.</text>
        <dbReference type="EC" id="3.1.13.1"/>
    </reaction>
</comment>
<accession>A0A936F2J2</accession>
<dbReference type="InterPro" id="IPR040476">
    <property type="entry name" value="CSD2"/>
</dbReference>
<dbReference type="NCBIfam" id="TIGR00358">
    <property type="entry name" value="3_prime_RNase"/>
    <property type="match status" value="1"/>
</dbReference>
<keyword evidence="5 7" id="KW-0269">Exonuclease</keyword>
<comment type="caution">
    <text evidence="10">The sequence shown here is derived from an EMBL/GenBank/DDBJ whole genome shotgun (WGS) entry which is preliminary data.</text>
</comment>
<dbReference type="EC" id="3.1.13.1" evidence="7"/>
<dbReference type="EMBL" id="JADKCH010000010">
    <property type="protein sequence ID" value="MBK8572954.1"/>
    <property type="molecule type" value="Genomic_DNA"/>
</dbReference>
<evidence type="ECO:0000256" key="2">
    <source>
        <dbReference type="ARBA" id="ARBA00022490"/>
    </source>
</evidence>
<dbReference type="HAMAP" id="MF_01895">
    <property type="entry name" value="RNase_R"/>
    <property type="match status" value="1"/>
</dbReference>
<evidence type="ECO:0000256" key="3">
    <source>
        <dbReference type="ARBA" id="ARBA00022722"/>
    </source>
</evidence>
<keyword evidence="6 7" id="KW-0694">RNA-binding</keyword>
<protein>
    <recommendedName>
        <fullName evidence="7">Ribonuclease R</fullName>
        <shortName evidence="7">RNase R</shortName>
        <ecNumber evidence="7">3.1.13.1</ecNumber>
    </recommendedName>
</protein>
<comment type="similarity">
    <text evidence="7">Belongs to the RNR ribonuclease family. RNase R subfamily.</text>
</comment>
<feature type="region of interest" description="Disordered" evidence="8">
    <location>
        <begin position="700"/>
        <end position="762"/>
    </location>
</feature>
<evidence type="ECO:0000259" key="9">
    <source>
        <dbReference type="PROSITE" id="PS50126"/>
    </source>
</evidence>
<gene>
    <name evidence="7" type="primary">rnr</name>
    <name evidence="10" type="ORF">IPN91_09980</name>
</gene>
<dbReference type="Gene3D" id="2.40.50.140">
    <property type="entry name" value="Nucleic acid-binding proteins"/>
    <property type="match status" value="1"/>
</dbReference>